<dbReference type="Proteomes" id="UP000287651">
    <property type="component" value="Unassembled WGS sequence"/>
</dbReference>
<protein>
    <submittedName>
        <fullName evidence="1">Uncharacterized protein</fullName>
    </submittedName>
</protein>
<organism evidence="1 2">
    <name type="scientific">Ensete ventricosum</name>
    <name type="common">Abyssinian banana</name>
    <name type="synonym">Musa ensete</name>
    <dbReference type="NCBI Taxonomy" id="4639"/>
    <lineage>
        <taxon>Eukaryota</taxon>
        <taxon>Viridiplantae</taxon>
        <taxon>Streptophyta</taxon>
        <taxon>Embryophyta</taxon>
        <taxon>Tracheophyta</taxon>
        <taxon>Spermatophyta</taxon>
        <taxon>Magnoliopsida</taxon>
        <taxon>Liliopsida</taxon>
        <taxon>Zingiberales</taxon>
        <taxon>Musaceae</taxon>
        <taxon>Ensete</taxon>
    </lineage>
</organism>
<proteinExistence type="predicted"/>
<sequence length="114" mass="12443">MRGQRRAQLLQRRVAAIWSERALLVMFNLLLVAKEVGSKRSLLAAIKDDGSERLLLAVLCDEGSLLVAIKVDGSIVQQEMRVVVEGINGDLQLCELLGWVEATEMAVGVVGTQL</sequence>
<comment type="caution">
    <text evidence="1">The sequence shown here is derived from an EMBL/GenBank/DDBJ whole genome shotgun (WGS) entry which is preliminary data.</text>
</comment>
<name>A0A426ZK03_ENSVE</name>
<accession>A0A426ZK03</accession>
<reference evidence="1 2" key="1">
    <citation type="journal article" date="2014" name="Agronomy (Basel)">
        <title>A Draft Genome Sequence for Ensete ventricosum, the Drought-Tolerant Tree Against Hunger.</title>
        <authorList>
            <person name="Harrison J."/>
            <person name="Moore K.A."/>
            <person name="Paszkiewicz K."/>
            <person name="Jones T."/>
            <person name="Grant M."/>
            <person name="Ambacheew D."/>
            <person name="Muzemil S."/>
            <person name="Studholme D.J."/>
        </authorList>
    </citation>
    <scope>NUCLEOTIDE SEQUENCE [LARGE SCALE GENOMIC DNA]</scope>
</reference>
<gene>
    <name evidence="1" type="ORF">B296_00008258</name>
</gene>
<dbReference type="EMBL" id="AMZH03006241">
    <property type="protein sequence ID" value="RRT64319.1"/>
    <property type="molecule type" value="Genomic_DNA"/>
</dbReference>
<evidence type="ECO:0000313" key="2">
    <source>
        <dbReference type="Proteomes" id="UP000287651"/>
    </source>
</evidence>
<dbReference type="AlphaFoldDB" id="A0A426ZK03"/>
<evidence type="ECO:0000313" key="1">
    <source>
        <dbReference type="EMBL" id="RRT64319.1"/>
    </source>
</evidence>